<reference evidence="2 3" key="1">
    <citation type="submission" date="2015-09" db="EMBL/GenBank/DDBJ databases">
        <title>Draft genome of the parasitic nematode Teladorsagia circumcincta isolate WARC Sus (inbred).</title>
        <authorList>
            <person name="Mitreva M."/>
        </authorList>
    </citation>
    <scope>NUCLEOTIDE SEQUENCE [LARGE SCALE GENOMIC DNA]</scope>
    <source>
        <strain evidence="2 3">S</strain>
    </source>
</reference>
<dbReference type="OrthoDB" id="5842234at2759"/>
<name>A0A2G9UNC8_TELCI</name>
<dbReference type="SUPFAM" id="SSF56219">
    <property type="entry name" value="DNase I-like"/>
    <property type="match status" value="1"/>
</dbReference>
<organism evidence="2 3">
    <name type="scientific">Teladorsagia circumcincta</name>
    <name type="common">Brown stomach worm</name>
    <name type="synonym">Ostertagia circumcincta</name>
    <dbReference type="NCBI Taxonomy" id="45464"/>
    <lineage>
        <taxon>Eukaryota</taxon>
        <taxon>Metazoa</taxon>
        <taxon>Ecdysozoa</taxon>
        <taxon>Nematoda</taxon>
        <taxon>Chromadorea</taxon>
        <taxon>Rhabditida</taxon>
        <taxon>Rhabditina</taxon>
        <taxon>Rhabditomorpha</taxon>
        <taxon>Strongyloidea</taxon>
        <taxon>Trichostrongylidae</taxon>
        <taxon>Teladorsagia</taxon>
    </lineage>
</organism>
<dbReference type="InterPro" id="IPR036691">
    <property type="entry name" value="Endo/exonu/phosph_ase_sf"/>
</dbReference>
<dbReference type="Proteomes" id="UP000230423">
    <property type="component" value="Unassembled WGS sequence"/>
</dbReference>
<dbReference type="Gene3D" id="3.60.10.10">
    <property type="entry name" value="Endonuclease/exonuclease/phosphatase"/>
    <property type="match status" value="1"/>
</dbReference>
<protein>
    <recommendedName>
        <fullName evidence="4">Endonuclease/exonuclease/phosphatase domain-containing protein</fullName>
    </recommendedName>
</protein>
<evidence type="ECO:0000256" key="1">
    <source>
        <dbReference type="SAM" id="MobiDB-lite"/>
    </source>
</evidence>
<keyword evidence="3" id="KW-1185">Reference proteome</keyword>
<dbReference type="EMBL" id="KZ345888">
    <property type="protein sequence ID" value="PIO71663.1"/>
    <property type="molecule type" value="Genomic_DNA"/>
</dbReference>
<sequence>MQVYASMCDSSEEQHEDFYDDLEELARSQKSSCVVVSGDFNAGIGSQRQGKRFIGPNSAEPRNAAGERHANFCEVLHLYHGNSQFMKTPMKRWTYDSPNGQNYHELDHVLCNRGAFTNIGVIPSFNIGSVHRLLRAMLHSDRSLIRLARIRSRQPRATVLDAEAMQTMMNDIDLEMMDDIDEDYNCLLNTISTVASRSRMMAPNHNFRRITEATRKKAEKTDGPPAKSC</sequence>
<dbReference type="AlphaFoldDB" id="A0A2G9UNC8"/>
<evidence type="ECO:0000313" key="3">
    <source>
        <dbReference type="Proteomes" id="UP000230423"/>
    </source>
</evidence>
<proteinExistence type="predicted"/>
<accession>A0A2G9UNC8</accession>
<gene>
    <name evidence="2" type="ORF">TELCIR_06428</name>
</gene>
<feature type="region of interest" description="Disordered" evidence="1">
    <location>
        <begin position="209"/>
        <end position="229"/>
    </location>
</feature>
<evidence type="ECO:0000313" key="2">
    <source>
        <dbReference type="EMBL" id="PIO71663.1"/>
    </source>
</evidence>
<feature type="compositionally biased region" description="Basic and acidic residues" evidence="1">
    <location>
        <begin position="209"/>
        <end position="222"/>
    </location>
</feature>
<evidence type="ECO:0008006" key="4">
    <source>
        <dbReference type="Google" id="ProtNLM"/>
    </source>
</evidence>